<evidence type="ECO:0000259" key="5">
    <source>
        <dbReference type="PROSITE" id="PS50112"/>
    </source>
</evidence>
<dbReference type="SMART" id="SM00086">
    <property type="entry name" value="PAC"/>
    <property type="match status" value="1"/>
</dbReference>
<evidence type="ECO:0000256" key="3">
    <source>
        <dbReference type="SAM" id="Phobius"/>
    </source>
</evidence>
<proteinExistence type="predicted"/>
<dbReference type="Gene3D" id="3.30.450.20">
    <property type="entry name" value="PAS domain"/>
    <property type="match status" value="1"/>
</dbReference>
<dbReference type="NCBIfam" id="TIGR00229">
    <property type="entry name" value="sensory_box"/>
    <property type="match status" value="1"/>
</dbReference>
<dbReference type="Gene3D" id="3.40.190.10">
    <property type="entry name" value="Periplasmic binding protein-like II"/>
    <property type="match status" value="2"/>
</dbReference>
<dbReference type="InterPro" id="IPR000160">
    <property type="entry name" value="GGDEF_dom"/>
</dbReference>
<dbReference type="FunFam" id="3.30.70.270:FF:000001">
    <property type="entry name" value="Diguanylate cyclase domain protein"/>
    <property type="match status" value="1"/>
</dbReference>
<evidence type="ECO:0000313" key="8">
    <source>
        <dbReference type="EMBL" id="SDH57382.1"/>
    </source>
</evidence>
<keyword evidence="3" id="KW-0472">Membrane</keyword>
<dbReference type="GO" id="GO:0052621">
    <property type="term" value="F:diguanylate cyclase activity"/>
    <property type="evidence" value="ECO:0007669"/>
    <property type="project" value="UniProtKB-EC"/>
</dbReference>
<dbReference type="SUPFAM" id="SSF53850">
    <property type="entry name" value="Periplasmic binding protein-like II"/>
    <property type="match status" value="1"/>
</dbReference>
<dbReference type="STRING" id="83401.SAMN05421742_10826"/>
<feature type="domain" description="PAC" evidence="6">
    <location>
        <begin position="459"/>
        <end position="511"/>
    </location>
</feature>
<dbReference type="SMART" id="SM00267">
    <property type="entry name" value="GGDEF"/>
    <property type="match status" value="1"/>
</dbReference>
<dbReference type="PROSITE" id="PS50112">
    <property type="entry name" value="PAS"/>
    <property type="match status" value="1"/>
</dbReference>
<dbReference type="OrthoDB" id="9789782at2"/>
<organism evidence="8 9">
    <name type="scientific">Roseospirillum parvum</name>
    <dbReference type="NCBI Taxonomy" id="83401"/>
    <lineage>
        <taxon>Bacteria</taxon>
        <taxon>Pseudomonadati</taxon>
        <taxon>Pseudomonadota</taxon>
        <taxon>Alphaproteobacteria</taxon>
        <taxon>Rhodospirillales</taxon>
        <taxon>Rhodospirillaceae</taxon>
        <taxon>Roseospirillum</taxon>
    </lineage>
</organism>
<sequence>MKRAIMKRPMNSLTGFLARRLARCLALLLLAILCGLGAPSARAAEQVVLQLKWHPQFQFAGYYAADKLGYFAAEGLAVTIRPRQPGPNPVDVVLAGQADFGVSGSAVVLSRLRGRPVVLLAAVFQHAPLVLLTRSEDGILGPSELKGRRIMLGPEREDALLLAMLRNQGLGPDDFIRVPHTFSDTALIDEEVDAVSAYVTNQPFQYRRRGVAVNIINPVGYGFDFYGDTLFTSEALARRRPDLVAAMRRASLKGWRYALDHPEQVIDWLIADYGSTKSRDYLAYEAGMTRRMIMPNLIEIGHVNPARLNWIADVYRAEGLAPPAGRLDGLLFDDLMTPQVRLPDWVRWLGGGLGLLGAASFALLALNRRLKRLVAERTRELERARDRLQYYLDIVDKYVLTSATDLSGRITYVSSAFARATGYDKAELLGRTHGLIRHPDNPDSLYQEMWSTVLAGRSWHREMKNLARDGSTFWVESNIEPTRDHDGTIIGFTAVRIDITDKKRIEELSVTDRLTGLFNRFRLDEVLAREFGRFERYGRPLGVILADVDHFKQINDSLGHGAGDRVLAGLARVLADKVRAADVVGRWGGEEFLILCPETDLEGALMMAGKLRAALGEAAVEGLDLPAGRRLTASFGVAVSRPGDTIDSLISRADQGLYRAKNEGRDRIRTIEGVGGSGEAAPEPEPV</sequence>
<dbReference type="InterPro" id="IPR029787">
    <property type="entry name" value="Nucleotide_cyclase"/>
</dbReference>
<dbReference type="PROSITE" id="PS50113">
    <property type="entry name" value="PAC"/>
    <property type="match status" value="1"/>
</dbReference>
<dbReference type="InterPro" id="IPR035965">
    <property type="entry name" value="PAS-like_dom_sf"/>
</dbReference>
<dbReference type="SUPFAM" id="SSF55073">
    <property type="entry name" value="Nucleotide cyclase"/>
    <property type="match status" value="1"/>
</dbReference>
<dbReference type="PANTHER" id="PTHR45138">
    <property type="entry name" value="REGULATORY COMPONENTS OF SENSORY TRANSDUCTION SYSTEM"/>
    <property type="match status" value="1"/>
</dbReference>
<feature type="transmembrane region" description="Helical" evidence="3">
    <location>
        <begin position="345"/>
        <end position="366"/>
    </location>
</feature>
<protein>
    <recommendedName>
        <fullName evidence="1">diguanylate cyclase</fullName>
        <ecNumber evidence="1">2.7.7.65</ecNumber>
    </recommendedName>
</protein>
<dbReference type="CDD" id="cd00130">
    <property type="entry name" value="PAS"/>
    <property type="match status" value="1"/>
</dbReference>
<dbReference type="EC" id="2.7.7.65" evidence="1"/>
<keyword evidence="3" id="KW-1133">Transmembrane helix</keyword>
<dbReference type="Proteomes" id="UP000217076">
    <property type="component" value="Unassembled WGS sequence"/>
</dbReference>
<evidence type="ECO:0000256" key="2">
    <source>
        <dbReference type="ARBA" id="ARBA00034247"/>
    </source>
</evidence>
<gene>
    <name evidence="8" type="ORF">SAMN05421742_10826</name>
</gene>
<dbReference type="Pfam" id="PF00990">
    <property type="entry name" value="GGDEF"/>
    <property type="match status" value="1"/>
</dbReference>
<evidence type="ECO:0000313" key="9">
    <source>
        <dbReference type="Proteomes" id="UP000217076"/>
    </source>
</evidence>
<accession>A0A1G8DI80</accession>
<feature type="domain" description="GGDEF" evidence="7">
    <location>
        <begin position="539"/>
        <end position="673"/>
    </location>
</feature>
<dbReference type="InterPro" id="IPR001610">
    <property type="entry name" value="PAC"/>
</dbReference>
<dbReference type="Gene3D" id="3.30.70.270">
    <property type="match status" value="1"/>
</dbReference>
<dbReference type="EMBL" id="FNCV01000008">
    <property type="protein sequence ID" value="SDH57382.1"/>
    <property type="molecule type" value="Genomic_DNA"/>
</dbReference>
<keyword evidence="9" id="KW-1185">Reference proteome</keyword>
<dbReference type="NCBIfam" id="TIGR00254">
    <property type="entry name" value="GGDEF"/>
    <property type="match status" value="1"/>
</dbReference>
<dbReference type="InterPro" id="IPR015168">
    <property type="entry name" value="SsuA/THI5"/>
</dbReference>
<dbReference type="InterPro" id="IPR000014">
    <property type="entry name" value="PAS"/>
</dbReference>
<dbReference type="SUPFAM" id="SSF55785">
    <property type="entry name" value="PYP-like sensor domain (PAS domain)"/>
    <property type="match status" value="1"/>
</dbReference>
<evidence type="ECO:0000256" key="1">
    <source>
        <dbReference type="ARBA" id="ARBA00012528"/>
    </source>
</evidence>
<evidence type="ECO:0000256" key="4">
    <source>
        <dbReference type="SAM" id="SignalP"/>
    </source>
</evidence>
<evidence type="ECO:0000259" key="6">
    <source>
        <dbReference type="PROSITE" id="PS50113"/>
    </source>
</evidence>
<dbReference type="PANTHER" id="PTHR45138:SF9">
    <property type="entry name" value="DIGUANYLATE CYCLASE DGCM-RELATED"/>
    <property type="match status" value="1"/>
</dbReference>
<evidence type="ECO:0000259" key="7">
    <source>
        <dbReference type="PROSITE" id="PS50887"/>
    </source>
</evidence>
<comment type="catalytic activity">
    <reaction evidence="2">
        <text>2 GTP = 3',3'-c-di-GMP + 2 diphosphate</text>
        <dbReference type="Rhea" id="RHEA:24898"/>
        <dbReference type="ChEBI" id="CHEBI:33019"/>
        <dbReference type="ChEBI" id="CHEBI:37565"/>
        <dbReference type="ChEBI" id="CHEBI:58805"/>
        <dbReference type="EC" id="2.7.7.65"/>
    </reaction>
</comment>
<dbReference type="InterPro" id="IPR043128">
    <property type="entry name" value="Rev_trsase/Diguanyl_cyclase"/>
</dbReference>
<feature type="domain" description="PAS" evidence="5">
    <location>
        <begin position="403"/>
        <end position="456"/>
    </location>
</feature>
<reference evidence="9" key="1">
    <citation type="submission" date="2016-10" db="EMBL/GenBank/DDBJ databases">
        <authorList>
            <person name="Varghese N."/>
            <person name="Submissions S."/>
        </authorList>
    </citation>
    <scope>NUCLEOTIDE SEQUENCE [LARGE SCALE GENOMIC DNA]</scope>
    <source>
        <strain evidence="9">930I</strain>
    </source>
</reference>
<dbReference type="CDD" id="cd01949">
    <property type="entry name" value="GGDEF"/>
    <property type="match status" value="1"/>
</dbReference>
<feature type="signal peptide" evidence="4">
    <location>
        <begin position="1"/>
        <end position="43"/>
    </location>
</feature>
<name>A0A1G8DI80_9PROT</name>
<dbReference type="InterPro" id="IPR000700">
    <property type="entry name" value="PAS-assoc_C"/>
</dbReference>
<dbReference type="InterPro" id="IPR013655">
    <property type="entry name" value="PAS_fold_3"/>
</dbReference>
<keyword evidence="3" id="KW-0812">Transmembrane</keyword>
<dbReference type="Pfam" id="PF08447">
    <property type="entry name" value="PAS_3"/>
    <property type="match status" value="1"/>
</dbReference>
<feature type="chain" id="PRO_5011741454" description="diguanylate cyclase" evidence="4">
    <location>
        <begin position="44"/>
        <end position="687"/>
    </location>
</feature>
<dbReference type="PROSITE" id="PS50887">
    <property type="entry name" value="GGDEF"/>
    <property type="match status" value="1"/>
</dbReference>
<dbReference type="Pfam" id="PF09084">
    <property type="entry name" value="NMT1"/>
    <property type="match status" value="1"/>
</dbReference>
<dbReference type="AlphaFoldDB" id="A0A1G8DI80"/>
<dbReference type="InterPro" id="IPR050469">
    <property type="entry name" value="Diguanylate_Cyclase"/>
</dbReference>
<keyword evidence="4" id="KW-0732">Signal</keyword>